<dbReference type="Proteomes" id="UP000324222">
    <property type="component" value="Unassembled WGS sequence"/>
</dbReference>
<dbReference type="EMBL" id="VSRR010079555">
    <property type="protein sequence ID" value="MPC88982.1"/>
    <property type="molecule type" value="Genomic_DNA"/>
</dbReference>
<evidence type="ECO:0000313" key="2">
    <source>
        <dbReference type="Proteomes" id="UP000324222"/>
    </source>
</evidence>
<keyword evidence="2" id="KW-1185">Reference proteome</keyword>
<evidence type="ECO:0000313" key="1">
    <source>
        <dbReference type="EMBL" id="MPC88982.1"/>
    </source>
</evidence>
<gene>
    <name evidence="1" type="ORF">E2C01_083910</name>
</gene>
<name>A0A5B7IYB0_PORTR</name>
<proteinExistence type="predicted"/>
<protein>
    <submittedName>
        <fullName evidence="1">Uncharacterized protein</fullName>
    </submittedName>
</protein>
<dbReference type="AlphaFoldDB" id="A0A5B7IYB0"/>
<organism evidence="1 2">
    <name type="scientific">Portunus trituberculatus</name>
    <name type="common">Swimming crab</name>
    <name type="synonym">Neptunus trituberculatus</name>
    <dbReference type="NCBI Taxonomy" id="210409"/>
    <lineage>
        <taxon>Eukaryota</taxon>
        <taxon>Metazoa</taxon>
        <taxon>Ecdysozoa</taxon>
        <taxon>Arthropoda</taxon>
        <taxon>Crustacea</taxon>
        <taxon>Multicrustacea</taxon>
        <taxon>Malacostraca</taxon>
        <taxon>Eumalacostraca</taxon>
        <taxon>Eucarida</taxon>
        <taxon>Decapoda</taxon>
        <taxon>Pleocyemata</taxon>
        <taxon>Brachyura</taxon>
        <taxon>Eubrachyura</taxon>
        <taxon>Portunoidea</taxon>
        <taxon>Portunidae</taxon>
        <taxon>Portuninae</taxon>
        <taxon>Portunus</taxon>
    </lineage>
</organism>
<sequence>MDNVAAGHCVLRQGKTRSDPHLELSEDVFTKVVRRSLSLLTRYVAWSGKQLGGHSFQVPGLVDRVAAAPASVPLAHSLRHPGN</sequence>
<accession>A0A5B7IYB0</accession>
<reference evidence="1 2" key="1">
    <citation type="submission" date="2019-05" db="EMBL/GenBank/DDBJ databases">
        <title>Another draft genome of Portunus trituberculatus and its Hox gene families provides insights of decapod evolution.</title>
        <authorList>
            <person name="Jeong J.-H."/>
            <person name="Song I."/>
            <person name="Kim S."/>
            <person name="Choi T."/>
            <person name="Kim D."/>
            <person name="Ryu S."/>
            <person name="Kim W."/>
        </authorList>
    </citation>
    <scope>NUCLEOTIDE SEQUENCE [LARGE SCALE GENOMIC DNA]</scope>
    <source>
        <tissue evidence="1">Muscle</tissue>
    </source>
</reference>
<comment type="caution">
    <text evidence="1">The sequence shown here is derived from an EMBL/GenBank/DDBJ whole genome shotgun (WGS) entry which is preliminary data.</text>
</comment>